<dbReference type="Pfam" id="PF00756">
    <property type="entry name" value="Esterase"/>
    <property type="match status" value="1"/>
</dbReference>
<dbReference type="Gene3D" id="3.40.50.1820">
    <property type="entry name" value="alpha/beta hydrolase"/>
    <property type="match status" value="1"/>
</dbReference>
<accession>A0A6G9Y4S9</accession>
<proteinExistence type="predicted"/>
<feature type="region of interest" description="Disordered" evidence="1">
    <location>
        <begin position="10"/>
        <end position="49"/>
    </location>
</feature>
<dbReference type="InterPro" id="IPR050583">
    <property type="entry name" value="Mycobacterial_A85_antigen"/>
</dbReference>
<feature type="compositionally biased region" description="Basic residues" evidence="1">
    <location>
        <begin position="18"/>
        <end position="28"/>
    </location>
</feature>
<evidence type="ECO:0000256" key="1">
    <source>
        <dbReference type="SAM" id="MobiDB-lite"/>
    </source>
</evidence>
<dbReference type="SUPFAM" id="SSF53474">
    <property type="entry name" value="alpha/beta-Hydrolases"/>
    <property type="match status" value="1"/>
</dbReference>
<dbReference type="PANTHER" id="PTHR48098">
    <property type="entry name" value="ENTEROCHELIN ESTERASE-RELATED"/>
    <property type="match status" value="1"/>
</dbReference>
<evidence type="ECO:0000313" key="3">
    <source>
        <dbReference type="Proteomes" id="UP000503540"/>
    </source>
</evidence>
<dbReference type="Proteomes" id="UP000503540">
    <property type="component" value="Chromosome"/>
</dbReference>
<sequence length="376" mass="40203">MTCVSLAARVLSRPQGPRPHHNSRKRAGFMRFGRAAAPEKDRSGRRGAPRGLRNRILAVGAAALALPIAAGAAAPTMATAAPAAVAGPALRVPSGGYEDLVVPSTMGPIKVQVQWAARGGNAALYLLDGLRAKDDRNAWSFETNALQQFANDNISLVMPVGGQSSFYTDWYAPSNTNGQKTTYKWETFLTKELPAFLANYGVSPNNNAVIGLSMGGSAALALAAYHREQFKYAGSYSGYLNLSAPGMREAIRLAMLDAGRFNVDAMAAPWSPQWLRMDPFVFAPQLRGLPMHISAANGIPGQFDHPDSAIGVFNTANGMALEALSLVNTRAFQARLGALGIPAEFDFPAAGTHAWKYWEDQLAKSRKGILDATNAW</sequence>
<dbReference type="GO" id="GO:0016747">
    <property type="term" value="F:acyltransferase activity, transferring groups other than amino-acyl groups"/>
    <property type="evidence" value="ECO:0007669"/>
    <property type="project" value="TreeGrafter"/>
</dbReference>
<gene>
    <name evidence="2" type="ORF">F5544_00825</name>
</gene>
<dbReference type="InterPro" id="IPR029058">
    <property type="entry name" value="AB_hydrolase_fold"/>
</dbReference>
<dbReference type="EMBL" id="CP046172">
    <property type="protein sequence ID" value="QIS08097.1"/>
    <property type="molecule type" value="Genomic_DNA"/>
</dbReference>
<reference evidence="2 3" key="1">
    <citation type="journal article" date="2019" name="ACS Chem. Biol.">
        <title>Identification and Mobilization of a Cryptic Antibiotic Biosynthesis Gene Locus from a Human-Pathogenic Nocardia Isolate.</title>
        <authorList>
            <person name="Herisse M."/>
            <person name="Ishida K."/>
            <person name="Porter J.L."/>
            <person name="Howden B."/>
            <person name="Hertweck C."/>
            <person name="Stinear T.P."/>
            <person name="Pidot S.J."/>
        </authorList>
    </citation>
    <scope>NUCLEOTIDE SEQUENCE [LARGE SCALE GENOMIC DNA]</scope>
    <source>
        <strain evidence="2 3">AUSMDU00012717</strain>
    </source>
</reference>
<dbReference type="AlphaFoldDB" id="A0A6G9Y4S9"/>
<organism evidence="2 3">
    <name type="scientific">Nocardia arthritidis</name>
    <dbReference type="NCBI Taxonomy" id="228602"/>
    <lineage>
        <taxon>Bacteria</taxon>
        <taxon>Bacillati</taxon>
        <taxon>Actinomycetota</taxon>
        <taxon>Actinomycetes</taxon>
        <taxon>Mycobacteriales</taxon>
        <taxon>Nocardiaceae</taxon>
        <taxon>Nocardia</taxon>
    </lineage>
</organism>
<dbReference type="PANTHER" id="PTHR48098:SF1">
    <property type="entry name" value="DIACYLGLYCEROL ACYLTRANSFERASE_MYCOLYLTRANSFERASE AG85A"/>
    <property type="match status" value="1"/>
</dbReference>
<protein>
    <submittedName>
        <fullName evidence="2">Esterase family protein</fullName>
    </submittedName>
</protein>
<name>A0A6G9Y4S9_9NOCA</name>
<keyword evidence="3" id="KW-1185">Reference proteome</keyword>
<evidence type="ECO:0000313" key="2">
    <source>
        <dbReference type="EMBL" id="QIS08097.1"/>
    </source>
</evidence>
<dbReference type="KEGG" id="nah:F5544_00825"/>
<dbReference type="InterPro" id="IPR000801">
    <property type="entry name" value="Esterase-like"/>
</dbReference>